<dbReference type="EMBL" id="NKHF01000076">
    <property type="protein sequence ID" value="PCK30721.1"/>
    <property type="molecule type" value="Genomic_DNA"/>
</dbReference>
<dbReference type="SMART" id="SM00824">
    <property type="entry name" value="PKS_TE"/>
    <property type="match status" value="1"/>
</dbReference>
<dbReference type="CDD" id="cd05930">
    <property type="entry name" value="A_NRPS"/>
    <property type="match status" value="1"/>
</dbReference>
<dbReference type="OrthoDB" id="9757559at2"/>
<dbReference type="InterPro" id="IPR029058">
    <property type="entry name" value="AB_hydrolase_fold"/>
</dbReference>
<dbReference type="Gene3D" id="3.30.559.10">
    <property type="entry name" value="Chloramphenicol acetyltransferase-like domain"/>
    <property type="match status" value="2"/>
</dbReference>
<dbReference type="Pfam" id="PF00550">
    <property type="entry name" value="PP-binding"/>
    <property type="match status" value="2"/>
</dbReference>
<dbReference type="SUPFAM" id="SSF47336">
    <property type="entry name" value="ACP-like"/>
    <property type="match status" value="2"/>
</dbReference>
<keyword evidence="6" id="KW-1185">Reference proteome</keyword>
<keyword evidence="3" id="KW-0597">Phosphoprotein</keyword>
<evidence type="ECO:0000313" key="6">
    <source>
        <dbReference type="Proteomes" id="UP000228621"/>
    </source>
</evidence>
<dbReference type="Gene3D" id="3.30.300.30">
    <property type="match status" value="2"/>
</dbReference>
<dbReference type="PANTHER" id="PTHR45527:SF1">
    <property type="entry name" value="FATTY ACID SYNTHASE"/>
    <property type="match status" value="1"/>
</dbReference>
<dbReference type="PROSITE" id="PS00012">
    <property type="entry name" value="PHOSPHOPANTETHEINE"/>
    <property type="match status" value="1"/>
</dbReference>
<dbReference type="Pfam" id="PF13193">
    <property type="entry name" value="AMP-binding_C"/>
    <property type="match status" value="2"/>
</dbReference>
<evidence type="ECO:0000256" key="3">
    <source>
        <dbReference type="ARBA" id="ARBA00022553"/>
    </source>
</evidence>
<dbReference type="Pfam" id="PF00975">
    <property type="entry name" value="Thioesterase"/>
    <property type="match status" value="1"/>
</dbReference>
<evidence type="ECO:0000256" key="2">
    <source>
        <dbReference type="ARBA" id="ARBA00022450"/>
    </source>
</evidence>
<dbReference type="GO" id="GO:0044550">
    <property type="term" value="P:secondary metabolite biosynthetic process"/>
    <property type="evidence" value="ECO:0007669"/>
    <property type="project" value="TreeGrafter"/>
</dbReference>
<dbReference type="InterPro" id="IPR044894">
    <property type="entry name" value="TubC_N_sf"/>
</dbReference>
<comment type="caution">
    <text evidence="5">The sequence shown here is derived from an EMBL/GenBank/DDBJ whole genome shotgun (WGS) entry which is preliminary data.</text>
</comment>
<dbReference type="NCBIfam" id="TIGR01733">
    <property type="entry name" value="AA-adenyl-dom"/>
    <property type="match status" value="2"/>
</dbReference>
<dbReference type="Gene3D" id="3.30.559.30">
    <property type="entry name" value="Nonribosomal peptide synthetase, condensation domain"/>
    <property type="match status" value="2"/>
</dbReference>
<dbReference type="InterPro" id="IPR010071">
    <property type="entry name" value="AA_adenyl_dom"/>
</dbReference>
<dbReference type="PROSITE" id="PS50075">
    <property type="entry name" value="CARRIER"/>
    <property type="match status" value="2"/>
</dbReference>
<gene>
    <name evidence="5" type="ORF">CEX98_16375</name>
</gene>
<sequence length="2423" mass="268892">MNLDTLLRTCESKGIKFNLSGEKLSVKAPPGAIDKVLGNTLKQYKSELIDFLNANNTAAQAALKEIKAQDSSGALPLSFGQQRLWLLHQMDPASAQYHIPFIVSLEGQLNTQALELTFSDIVFRHKVLRSCYRENDGKPYQVVVNDYQFAVEYVTFPSQPSELKVQEEIAKQLSRPFDLTREILLRVVVIEVTKNQHILMAVMHHIASDAWSVNVLLEEFLDNYQRLCQGLDMNAATNYLQYSDFAQWQQDFVNSSELSKQLDYWHEHLSNGPALHSLPLDYKRPAKMSFKGAEHKTRINSELTGKIQKLCRKHDLTLFMLLDAAVKLVFSHYSGVTDIVVGTPVSGRHLPKTERLIGFFVNTLALRVDIGGCETLLDVTTQVKQTLLNGMANQDAPFDLVVERVSPPRSSGYNPIFQTMLVVQNKSASELSVGDLKVSDITFSTQVSKFDITITVTETENDLRVSWEYATDLFAQDTIAGMAESFEVVLTELVTNIQQPVAEVNLCPIAKHQQQLNTGKGTRIALDGRSVMDLFGEVSKSNADKTAVSDEEQHLSFEQLDSLSDKLAANLQKQGVKKGDRVGVCLTRDRFLPVALLAIFKSGAAYVPLDPNYPLERLHYMAQDARIELAVVDEQTHSHMQSTAVVTLNMSKVLSSPAIGPVTKQLLQHSDSAYLIYTSGSTGEPKGVEVTHGNLLNLLLWAEQQYTESERKVVLASTSLSFDLSVFEMFLPLAFGTEVRIVKNLLRLLESATAGHDVTLINTVPSAISTVAQAQAIPNSVRVVNVAGEVLTRANAETIYEHSSVEKVYNLYGPSEDTTYSTWELVKQGEAAEPTIGRPLPNTTAYVLDKQLRPVANNVLGELYLAGGGVTAGYFGRKEQTENCFIDNPFDEGVFYKTGDMVRWNNNAQLVFLGRRDHQVKIRGYRIELGEIESAILAVPGVDKVAVVVAGEDGDILIGCIVLNNRSLSGTIVETIQSQLKSDLPPQMQPSAIHIVDQLPHTPSGKINRKAIVLPDLEIADQNTALPETEHEVLLMDIWCEVLGAPVTSVTHDFFRIGGHSLHAARVLSRIREKTSVHLEIVDLFQHPTIRGLASLMNSSETKGALQTIPKKPEHVRSPLSYAQKRLWFIDGVLGEDSKSTYNLPLVLKLTGRLDIIAVRQALKSLVHRHEVLRTAISVAQGQSWPEQVVSESAVPVLEILSPEASVSEDELHAMVHQFVTRPFTLSEPLKLRAGLLQIADDENLLVMSMHHIASDGWSLKVLLEEFHSLYLGAREGRSECLPDLPIQYADYTYWQSQNDKYTTDSIDFWRENLRNIPMAHSLPLDFQRKQEVSFKGRTHRIVFDEKLSKTIQTFSREQGVTTFILLQSAFAILCSKWSRTYDVVMGTAYANRSSKELEPLIGFFVNTVVLRSKIDICQSFTALLRNTKQEIANAFNHGALPFDYLIDILKMPRSDAIHPIFQIMFNMQKADMPALVMDELQVSHWPVASTFSKFDLSLNIVESEGQFVCDWEYCSDLFKQQSIENLASSFSVLLENLLSHPTKPIDKVSMLGESQKRLLSSIQSLGSGYDRTPLPNSFDAIAQSKANQVALRCGDQSLTFEQLVMRSSYLASVLVRRGVRRGQFVGICLNRSIDMIVAIFAIHRIGAAYVPLDPSYPALRLQYMLEDANPVVLITATEQQEALSFNGEKVLIDRLGYQPVSISESVQVSPEEAAYVIYTSGSTGRPKGVVVSHGSLMNLAYNLETDIISPLAAPPRWALNASISFDASLQGIAMLYLGSELQVLTESQRQEPSELLSYFSQFGATLFDCTPSLLEVLLNAHEVSDLKLCLPSVIVGGEKLSDDLWQRMVQLNECEGVLCWNVYGPTESTVDATIVLVQPTEQGSTIGKPLQGVEVRIVDEQGIEVPTGVFGELLLAGQGLAQGYLRRPELTAERFINDVSSSGVKQRYYRTGDLVRWKNDAQLGWCLDYAARIDNQIKLRGYRIELSEIEAVLKQHCQIDDAVVLFNDEKQLIVAYVVDKNSLGSEVLKHALAAHLPAFMVPQIIVSVDAIPLSPSGKVDVKLLAAQALSTEGVAFTTPNTKTEATLAGIWCSLLKIDQVSTTQSFYEAGGYSLLLIELATQVKAKFSVQLPLAQLIRHATIEKMATLIDSVLVGDVQLESEHRGTCKRLRHSSSEQPPLFLLPALDGFSSSYLELAASLGGDFSIYALEFDQYQVSSVVELAQTYLAQIREVQQDGPYFLAGWSFGGTVAHEIAALLRATDEEVGCLIKIDSGLQGNDQFSVTPTQLIEKLVLEYGNFDMSAIEAADGLDAKLEELLRQGLQTGIFPASMDLKQLQTRFEVIRTHYALLSTYQPTKFDGTSIFIRGRESVVDSSQVAQWRNYSNEQVEYEVAGDHHTLMVAPTFQETISCLDALLKNKENN</sequence>
<dbReference type="NCBIfam" id="NF003417">
    <property type="entry name" value="PRK04813.1"/>
    <property type="match status" value="2"/>
</dbReference>
<dbReference type="InterPro" id="IPR042099">
    <property type="entry name" value="ANL_N_sf"/>
</dbReference>
<dbReference type="InterPro" id="IPR006162">
    <property type="entry name" value="Ppantetheine_attach_site"/>
</dbReference>
<dbReference type="SUPFAM" id="SSF56801">
    <property type="entry name" value="Acetyl-CoA synthetase-like"/>
    <property type="match status" value="2"/>
</dbReference>
<comment type="cofactor">
    <cofactor evidence="1">
        <name>pantetheine 4'-phosphate</name>
        <dbReference type="ChEBI" id="CHEBI:47942"/>
    </cofactor>
</comment>
<dbReference type="CDD" id="cd19531">
    <property type="entry name" value="LCL_NRPS-like"/>
    <property type="match status" value="2"/>
</dbReference>
<dbReference type="InterPro" id="IPR020806">
    <property type="entry name" value="PKS_PP-bd"/>
</dbReference>
<dbReference type="SUPFAM" id="SSF52777">
    <property type="entry name" value="CoA-dependent acyltransferases"/>
    <property type="match status" value="4"/>
</dbReference>
<proteinExistence type="predicted"/>
<dbReference type="InterPro" id="IPR020845">
    <property type="entry name" value="AMP-binding_CS"/>
</dbReference>
<dbReference type="InterPro" id="IPR045851">
    <property type="entry name" value="AMP-bd_C_sf"/>
</dbReference>
<name>A0A2A5JN89_PSEO7</name>
<dbReference type="Pfam" id="PF18563">
    <property type="entry name" value="TubC_N"/>
    <property type="match status" value="1"/>
</dbReference>
<dbReference type="PROSITE" id="PS00455">
    <property type="entry name" value="AMP_BINDING"/>
    <property type="match status" value="2"/>
</dbReference>
<dbReference type="GO" id="GO:0005737">
    <property type="term" value="C:cytoplasm"/>
    <property type="evidence" value="ECO:0007669"/>
    <property type="project" value="TreeGrafter"/>
</dbReference>
<dbReference type="InterPro" id="IPR000873">
    <property type="entry name" value="AMP-dep_synth/lig_dom"/>
</dbReference>
<evidence type="ECO:0000313" key="5">
    <source>
        <dbReference type="EMBL" id="PCK30721.1"/>
    </source>
</evidence>
<dbReference type="Gene3D" id="3.40.50.12780">
    <property type="entry name" value="N-terminal domain of ligase-like"/>
    <property type="match status" value="2"/>
</dbReference>
<dbReference type="InterPro" id="IPR023213">
    <property type="entry name" value="CAT-like_dom_sf"/>
</dbReference>
<dbReference type="SMART" id="SM00823">
    <property type="entry name" value="PKS_PP"/>
    <property type="match status" value="2"/>
</dbReference>
<keyword evidence="2" id="KW-0596">Phosphopantetheine</keyword>
<evidence type="ECO:0000256" key="1">
    <source>
        <dbReference type="ARBA" id="ARBA00001957"/>
    </source>
</evidence>
<dbReference type="GO" id="GO:0003824">
    <property type="term" value="F:catalytic activity"/>
    <property type="evidence" value="ECO:0007669"/>
    <property type="project" value="InterPro"/>
</dbReference>
<dbReference type="RefSeq" id="WP_099643111.1">
    <property type="nucleotide sequence ID" value="NZ_NKHF01000076.1"/>
</dbReference>
<evidence type="ECO:0000259" key="4">
    <source>
        <dbReference type="PROSITE" id="PS50075"/>
    </source>
</evidence>
<dbReference type="Gene3D" id="3.40.50.1820">
    <property type="entry name" value="alpha/beta hydrolase"/>
    <property type="match status" value="1"/>
</dbReference>
<dbReference type="InterPro" id="IPR001242">
    <property type="entry name" value="Condensation_dom"/>
</dbReference>
<dbReference type="Gene3D" id="1.10.10.1830">
    <property type="entry name" value="Non-ribosomal peptide synthase, adenylation domain"/>
    <property type="match status" value="1"/>
</dbReference>
<dbReference type="InterPro" id="IPR041464">
    <property type="entry name" value="TubC_N"/>
</dbReference>
<dbReference type="InterPro" id="IPR025110">
    <property type="entry name" value="AMP-bd_C"/>
</dbReference>
<dbReference type="Pfam" id="PF00501">
    <property type="entry name" value="AMP-binding"/>
    <property type="match status" value="2"/>
</dbReference>
<protein>
    <recommendedName>
        <fullName evidence="4">Carrier domain-containing protein</fullName>
    </recommendedName>
</protein>
<dbReference type="InterPro" id="IPR020802">
    <property type="entry name" value="TesA-like"/>
</dbReference>
<dbReference type="GO" id="GO:0031177">
    <property type="term" value="F:phosphopantetheine binding"/>
    <property type="evidence" value="ECO:0007669"/>
    <property type="project" value="InterPro"/>
</dbReference>
<dbReference type="Proteomes" id="UP000228621">
    <property type="component" value="Unassembled WGS sequence"/>
</dbReference>
<feature type="domain" description="Carrier" evidence="4">
    <location>
        <begin position="1026"/>
        <end position="1101"/>
    </location>
</feature>
<accession>A0A2A5JN89</accession>
<reference evidence="6" key="1">
    <citation type="journal article" date="2019" name="Genome Announc.">
        <title>Draft Genome Sequence of Pseudoalteromonas piscicida Strain 36Y ROTHPW, an Hypersaline Seawater Isolate from the South Coast of Sonora, Mexico.</title>
        <authorList>
            <person name="Sanchez-Diaz R."/>
            <person name="Molina-Garza Z.J."/>
            <person name="Cruz-Suarez L.E."/>
            <person name="Selvin J."/>
            <person name="Kiran G.S."/>
            <person name="Ibarra-Gamez J.C."/>
            <person name="Gomez-Gil B."/>
            <person name="Galaviz-Silva L."/>
        </authorList>
    </citation>
    <scope>NUCLEOTIDE SEQUENCE [LARGE SCALE GENOMIC DNA]</scope>
    <source>
        <strain evidence="6">36Y_RITHPW</strain>
    </source>
</reference>
<dbReference type="PANTHER" id="PTHR45527">
    <property type="entry name" value="NONRIBOSOMAL PEPTIDE SYNTHETASE"/>
    <property type="match status" value="1"/>
</dbReference>
<dbReference type="GO" id="GO:0043041">
    <property type="term" value="P:amino acid activation for nonribosomal peptide biosynthetic process"/>
    <property type="evidence" value="ECO:0007669"/>
    <property type="project" value="TreeGrafter"/>
</dbReference>
<dbReference type="SUPFAM" id="SSF53474">
    <property type="entry name" value="alpha/beta-Hydrolases"/>
    <property type="match status" value="1"/>
</dbReference>
<dbReference type="FunFam" id="3.40.50.980:FF:000001">
    <property type="entry name" value="Non-ribosomal peptide synthetase"/>
    <property type="match status" value="2"/>
</dbReference>
<dbReference type="InterPro" id="IPR009081">
    <property type="entry name" value="PP-bd_ACP"/>
</dbReference>
<dbReference type="Pfam" id="PF00668">
    <property type="entry name" value="Condensation"/>
    <property type="match status" value="2"/>
</dbReference>
<organism evidence="5 6">
    <name type="scientific">Pseudoalteromonas piscicida</name>
    <dbReference type="NCBI Taxonomy" id="43662"/>
    <lineage>
        <taxon>Bacteria</taxon>
        <taxon>Pseudomonadati</taxon>
        <taxon>Pseudomonadota</taxon>
        <taxon>Gammaproteobacteria</taxon>
        <taxon>Alteromonadales</taxon>
        <taxon>Pseudoalteromonadaceae</taxon>
        <taxon>Pseudoalteromonas</taxon>
    </lineage>
</organism>
<dbReference type="InterPro" id="IPR001031">
    <property type="entry name" value="Thioesterase"/>
</dbReference>
<dbReference type="Gene3D" id="1.10.1200.10">
    <property type="entry name" value="ACP-like"/>
    <property type="match status" value="2"/>
</dbReference>
<dbReference type="InterPro" id="IPR036736">
    <property type="entry name" value="ACP-like_sf"/>
</dbReference>
<feature type="domain" description="Carrier" evidence="4">
    <location>
        <begin position="2079"/>
        <end position="2154"/>
    </location>
</feature>